<protein>
    <recommendedName>
        <fullName evidence="3">DNA-directed DNA polymerase</fullName>
    </recommendedName>
</protein>
<dbReference type="EMBL" id="BTRK01000006">
    <property type="protein sequence ID" value="GMR61380.1"/>
    <property type="molecule type" value="Genomic_DNA"/>
</dbReference>
<evidence type="ECO:0000313" key="1">
    <source>
        <dbReference type="EMBL" id="GMR61380.1"/>
    </source>
</evidence>
<dbReference type="InterPro" id="IPR023211">
    <property type="entry name" value="DNA_pol_palm_dom_sf"/>
</dbReference>
<gene>
    <name evidence="1" type="ORF">PMAYCL1PPCAC_31575</name>
</gene>
<comment type="caution">
    <text evidence="1">The sequence shown here is derived from an EMBL/GenBank/DDBJ whole genome shotgun (WGS) entry which is preliminary data.</text>
</comment>
<organism evidence="1 2">
    <name type="scientific">Pristionchus mayeri</name>
    <dbReference type="NCBI Taxonomy" id="1317129"/>
    <lineage>
        <taxon>Eukaryota</taxon>
        <taxon>Metazoa</taxon>
        <taxon>Ecdysozoa</taxon>
        <taxon>Nematoda</taxon>
        <taxon>Chromadorea</taxon>
        <taxon>Rhabditida</taxon>
        <taxon>Rhabditina</taxon>
        <taxon>Diplogasteromorpha</taxon>
        <taxon>Diplogasteroidea</taxon>
        <taxon>Neodiplogasteridae</taxon>
        <taxon>Pristionchus</taxon>
    </lineage>
</organism>
<accession>A0AAN5IER4</accession>
<proteinExistence type="predicted"/>
<dbReference type="Proteomes" id="UP001328107">
    <property type="component" value="Unassembled WGS sequence"/>
</dbReference>
<sequence length="191" mass="22256">MSEYWRELIKNRGFSVKRIVNILEDLIFMVCKPIKETVHSSNYAALHHATYVCSYGRLRLLELMERAGAENLIYNDTDSIMFLSPRDQNPLDCEIDNFLGFLSNELNEDEEISEVTVVAPKCYAYVVKSKDSERIVRKIKGVSRNKETEEKLIYENYVSKKEEWNRNCMGEIPHSLLQSINPRSKEAELLI</sequence>
<keyword evidence="2" id="KW-1185">Reference proteome</keyword>
<evidence type="ECO:0008006" key="3">
    <source>
        <dbReference type="Google" id="ProtNLM"/>
    </source>
</evidence>
<evidence type="ECO:0000313" key="2">
    <source>
        <dbReference type="Proteomes" id="UP001328107"/>
    </source>
</evidence>
<dbReference type="Gene3D" id="3.90.1600.10">
    <property type="entry name" value="Palm domain of DNA polymerase"/>
    <property type="match status" value="1"/>
</dbReference>
<dbReference type="InterPro" id="IPR043502">
    <property type="entry name" value="DNA/RNA_pol_sf"/>
</dbReference>
<dbReference type="PANTHER" id="PTHR33568">
    <property type="entry name" value="DNA POLYMERASE"/>
    <property type="match status" value="1"/>
</dbReference>
<reference evidence="2" key="1">
    <citation type="submission" date="2022-10" db="EMBL/GenBank/DDBJ databases">
        <title>Genome assembly of Pristionchus species.</title>
        <authorList>
            <person name="Yoshida K."/>
            <person name="Sommer R.J."/>
        </authorList>
    </citation>
    <scope>NUCLEOTIDE SEQUENCE [LARGE SCALE GENOMIC DNA]</scope>
    <source>
        <strain evidence="2">RS5460</strain>
    </source>
</reference>
<dbReference type="SUPFAM" id="SSF56672">
    <property type="entry name" value="DNA/RNA polymerases"/>
    <property type="match status" value="1"/>
</dbReference>
<dbReference type="AlphaFoldDB" id="A0AAN5IER4"/>
<dbReference type="PANTHER" id="PTHR33568:SF3">
    <property type="entry name" value="DNA-DIRECTED DNA POLYMERASE"/>
    <property type="match status" value="1"/>
</dbReference>
<name>A0AAN5IER4_9BILA</name>